<dbReference type="Pfam" id="PF13600">
    <property type="entry name" value="DUF4140"/>
    <property type="match status" value="1"/>
</dbReference>
<comment type="caution">
    <text evidence="3">The sequence shown here is derived from an EMBL/GenBank/DDBJ whole genome shotgun (WGS) entry which is preliminary data.</text>
</comment>
<evidence type="ECO:0000313" key="3">
    <source>
        <dbReference type="EMBL" id="KAF9459033.1"/>
    </source>
</evidence>
<gene>
    <name evidence="3" type="ORF">BDZ94DRAFT_1269216</name>
</gene>
<feature type="domain" description="DUF4139" evidence="1">
    <location>
        <begin position="195"/>
        <end position="593"/>
    </location>
</feature>
<dbReference type="PANTHER" id="PTHR31005:SF8">
    <property type="entry name" value="DUF4139 DOMAIN-CONTAINING PROTEIN"/>
    <property type="match status" value="1"/>
</dbReference>
<organism evidence="3 4">
    <name type="scientific">Collybia nuda</name>
    <dbReference type="NCBI Taxonomy" id="64659"/>
    <lineage>
        <taxon>Eukaryota</taxon>
        <taxon>Fungi</taxon>
        <taxon>Dikarya</taxon>
        <taxon>Basidiomycota</taxon>
        <taxon>Agaricomycotina</taxon>
        <taxon>Agaricomycetes</taxon>
        <taxon>Agaricomycetidae</taxon>
        <taxon>Agaricales</taxon>
        <taxon>Tricholomatineae</taxon>
        <taxon>Clitocybaceae</taxon>
        <taxon>Collybia</taxon>
    </lineage>
</organism>
<keyword evidence="4" id="KW-1185">Reference proteome</keyword>
<name>A0A9P5XWT9_9AGAR</name>
<protein>
    <recommendedName>
        <fullName evidence="5">Protein F37C4.5</fullName>
    </recommendedName>
</protein>
<sequence>MSTQSTISALDHLIKSVTVFKSSKAEVVRTFKLDLNAGQTKIVIKDLPSALDTQTVRVSGLGDARLFDVICTVGDDKDPSYAPESSVEVIRCLSAQKRVLEGKRHVREDEAELLVNYTKTLTGEHIKPPQMSQFLESFVEQGRKNLDAINDINEKIVEIERQIERESRKKIQKKGDSRGQVIVVLGTDENTSIDLKLTYIVSDVQWKSTYELHASTENGKPSPSVSLHYRARVTQSTGEDWSNTSLTLSTVTADTLGKRIPELTSIRIRTYLISQNNNFKKDGNSKGVHILPVGSRTKVSSNIFQGPIQQSFGTPASMAHRSAHGFTFPPSTLQPQPAQESAPEYVMDFENIAAPGPITEPMTVVTETPIAISYSVHGNSTIPSDGIEHQVSIAVLPFEAKISYVAIPRIEPLVYLQCQVKNTSDYRLLPGPVNVILDDSHASSTFIGDVNIGDNFDCTLGGDTATKVSYSRTSRSAKVEGGSFSEDKKTVTHNTQITIHNKHTFAIPDLIVCDIIPTCDDERAKVILRKPAGLADIKAGEVVTDKEQAGLKIMWSKQVDGKGGEKEGKFEWRWSIAAGAKVTLESEWEIRAPSDVFCTEGPA</sequence>
<dbReference type="Pfam" id="PF13598">
    <property type="entry name" value="DUF4139"/>
    <property type="match status" value="1"/>
</dbReference>
<feature type="domain" description="DUF4140" evidence="2">
    <location>
        <begin position="17"/>
        <end position="113"/>
    </location>
</feature>
<dbReference type="OrthoDB" id="10068793at2759"/>
<dbReference type="NCBIfam" id="TIGR02231">
    <property type="entry name" value="mucoidy inhibitor MuiA family protein"/>
    <property type="match status" value="2"/>
</dbReference>
<dbReference type="InterPro" id="IPR025554">
    <property type="entry name" value="DUF4140"/>
</dbReference>
<evidence type="ECO:0000259" key="2">
    <source>
        <dbReference type="Pfam" id="PF13600"/>
    </source>
</evidence>
<proteinExistence type="predicted"/>
<dbReference type="PANTHER" id="PTHR31005">
    <property type="entry name" value="DUF4139 DOMAIN-CONTAINING PROTEIN"/>
    <property type="match status" value="1"/>
</dbReference>
<reference evidence="3" key="1">
    <citation type="submission" date="2020-11" db="EMBL/GenBank/DDBJ databases">
        <authorList>
            <consortium name="DOE Joint Genome Institute"/>
            <person name="Ahrendt S."/>
            <person name="Riley R."/>
            <person name="Andreopoulos W."/>
            <person name="Labutti K."/>
            <person name="Pangilinan J."/>
            <person name="Ruiz-Duenas F.J."/>
            <person name="Barrasa J.M."/>
            <person name="Sanchez-Garcia M."/>
            <person name="Camarero S."/>
            <person name="Miyauchi S."/>
            <person name="Serrano A."/>
            <person name="Linde D."/>
            <person name="Babiker R."/>
            <person name="Drula E."/>
            <person name="Ayuso-Fernandez I."/>
            <person name="Pacheco R."/>
            <person name="Padilla G."/>
            <person name="Ferreira P."/>
            <person name="Barriuso J."/>
            <person name="Kellner H."/>
            <person name="Castanera R."/>
            <person name="Alfaro M."/>
            <person name="Ramirez L."/>
            <person name="Pisabarro A.G."/>
            <person name="Kuo A."/>
            <person name="Tritt A."/>
            <person name="Lipzen A."/>
            <person name="He G."/>
            <person name="Yan M."/>
            <person name="Ng V."/>
            <person name="Cullen D."/>
            <person name="Martin F."/>
            <person name="Rosso M.-N."/>
            <person name="Henrissat B."/>
            <person name="Hibbett D."/>
            <person name="Martinez A.T."/>
            <person name="Grigoriev I.V."/>
        </authorList>
    </citation>
    <scope>NUCLEOTIDE SEQUENCE</scope>
    <source>
        <strain evidence="3">CBS 247.69</strain>
    </source>
</reference>
<dbReference type="InterPro" id="IPR011935">
    <property type="entry name" value="CHP02231"/>
</dbReference>
<dbReference type="Proteomes" id="UP000807353">
    <property type="component" value="Unassembled WGS sequence"/>
</dbReference>
<accession>A0A9P5XWT9</accession>
<evidence type="ECO:0008006" key="5">
    <source>
        <dbReference type="Google" id="ProtNLM"/>
    </source>
</evidence>
<dbReference type="InterPro" id="IPR037291">
    <property type="entry name" value="DUF4139"/>
</dbReference>
<dbReference type="EMBL" id="MU150325">
    <property type="protein sequence ID" value="KAF9459033.1"/>
    <property type="molecule type" value="Genomic_DNA"/>
</dbReference>
<dbReference type="AlphaFoldDB" id="A0A9P5XWT9"/>
<evidence type="ECO:0000259" key="1">
    <source>
        <dbReference type="Pfam" id="PF13598"/>
    </source>
</evidence>
<evidence type="ECO:0000313" key="4">
    <source>
        <dbReference type="Proteomes" id="UP000807353"/>
    </source>
</evidence>